<feature type="transmembrane region" description="Helical" evidence="1">
    <location>
        <begin position="229"/>
        <end position="252"/>
    </location>
</feature>
<evidence type="ECO:0008006" key="4">
    <source>
        <dbReference type="Google" id="ProtNLM"/>
    </source>
</evidence>
<dbReference type="Proteomes" id="UP000014023">
    <property type="component" value="Unassembled WGS sequence"/>
</dbReference>
<dbReference type="Pfam" id="PF06182">
    <property type="entry name" value="ABC2_membrane_6"/>
    <property type="match status" value="1"/>
</dbReference>
<dbReference type="RefSeq" id="WP_000633168.1">
    <property type="nucleotide sequence ID" value="NZ_KB976255.1"/>
</dbReference>
<keyword evidence="1" id="KW-0472">Membrane</keyword>
<dbReference type="PANTHER" id="PTHR36832:SF1">
    <property type="entry name" value="SLR1174 PROTEIN"/>
    <property type="match status" value="1"/>
</dbReference>
<evidence type="ECO:0000256" key="1">
    <source>
        <dbReference type="SAM" id="Phobius"/>
    </source>
</evidence>
<feature type="transmembrane region" description="Helical" evidence="1">
    <location>
        <begin position="115"/>
        <end position="134"/>
    </location>
</feature>
<organism evidence="2 3">
    <name type="scientific">Bacillus cereus VD196</name>
    <dbReference type="NCBI Taxonomy" id="1053243"/>
    <lineage>
        <taxon>Bacteria</taxon>
        <taxon>Bacillati</taxon>
        <taxon>Bacillota</taxon>
        <taxon>Bacilli</taxon>
        <taxon>Bacillales</taxon>
        <taxon>Bacillaceae</taxon>
        <taxon>Bacillus</taxon>
        <taxon>Bacillus cereus group</taxon>
    </lineage>
</organism>
<feature type="transmembrane region" description="Helical" evidence="1">
    <location>
        <begin position="146"/>
        <end position="170"/>
    </location>
</feature>
<dbReference type="PANTHER" id="PTHR36832">
    <property type="entry name" value="SLR1174 PROTEIN-RELATED"/>
    <property type="match status" value="1"/>
</dbReference>
<feature type="transmembrane region" description="Helical" evidence="1">
    <location>
        <begin position="205"/>
        <end position="223"/>
    </location>
</feature>
<dbReference type="AlphaFoldDB" id="A0A9W5PXK5"/>
<feature type="transmembrane region" description="Helical" evidence="1">
    <location>
        <begin position="176"/>
        <end position="198"/>
    </location>
</feature>
<reference evidence="2 3" key="1">
    <citation type="submission" date="2012-12" db="EMBL/GenBank/DDBJ databases">
        <title>The Genome Sequence of Bacillus cereus VD196.</title>
        <authorList>
            <consortium name="The Broad Institute Genome Sequencing Platform"/>
            <consortium name="The Broad Institute Genome Sequencing Center for Infectious Disease"/>
            <person name="Feldgarden M."/>
            <person name="Van der Auwera G.A."/>
            <person name="Mahillon J."/>
            <person name="Duprez V."/>
            <person name="Timmery S."/>
            <person name="Mattelet C."/>
            <person name="Dierick K."/>
            <person name="Sun M."/>
            <person name="Yu Z."/>
            <person name="Zhu L."/>
            <person name="Hu X."/>
            <person name="Shank E.B."/>
            <person name="Swiecicka I."/>
            <person name="Hansen B.M."/>
            <person name="Andrup L."/>
            <person name="Walker B."/>
            <person name="Young S.K."/>
            <person name="Zeng Q."/>
            <person name="Gargeya S."/>
            <person name="Fitzgerald M."/>
            <person name="Haas B."/>
            <person name="Abouelleil A."/>
            <person name="Alvarado L."/>
            <person name="Arachchi H.M."/>
            <person name="Berlin A.M."/>
            <person name="Chapman S.B."/>
            <person name="Dewar J."/>
            <person name="Goldberg J."/>
            <person name="Griggs A."/>
            <person name="Gujja S."/>
            <person name="Hansen M."/>
            <person name="Howarth C."/>
            <person name="Imamovic A."/>
            <person name="Larimer J."/>
            <person name="McCowan C."/>
            <person name="Murphy C."/>
            <person name="Neiman D."/>
            <person name="Pearson M."/>
            <person name="Priest M."/>
            <person name="Roberts A."/>
            <person name="Saif S."/>
            <person name="Shea T."/>
            <person name="Sisk P."/>
            <person name="Sykes S."/>
            <person name="Wortman J."/>
            <person name="Nusbaum C."/>
            <person name="Birren B."/>
        </authorList>
    </citation>
    <scope>NUCLEOTIDE SEQUENCE [LARGE SCALE GENOMIC DNA]</scope>
    <source>
        <strain evidence="2 3">VD196</strain>
    </source>
</reference>
<proteinExistence type="predicted"/>
<evidence type="ECO:0000313" key="3">
    <source>
        <dbReference type="Proteomes" id="UP000014023"/>
    </source>
</evidence>
<accession>A0A9W5PXK5</accession>
<keyword evidence="1" id="KW-0812">Transmembrane</keyword>
<feature type="transmembrane region" description="Helical" evidence="1">
    <location>
        <begin position="62"/>
        <end position="83"/>
    </location>
</feature>
<protein>
    <recommendedName>
        <fullName evidence="4">ABC transporter permease</fullName>
    </recommendedName>
</protein>
<sequence>MITSLRKYVSVFLTSLKSNITYVGEMFYGTTFMLIIMYIFINLWKVAFTARGGNLGMGYVETVWYLLVAEAIVLSLNPVYLTISEEVQSGSLAYTINRPYNYISYHFFTGLGESILRFIINLFTGSLLVLLLVGPIHVKFSSLFPLLIVILLAFLLNYCLSALIGFSAFFTEDAAGIAFIYQKLLFILGGVLIPLDFFPNLMRTIANYLPFSFITFAPSKLFIHFSLSAFYQVIFGQILWVGILLILLNIVFNIGKRRLTINGG</sequence>
<evidence type="ECO:0000313" key="2">
    <source>
        <dbReference type="EMBL" id="EOO57274.1"/>
    </source>
</evidence>
<comment type="caution">
    <text evidence="2">The sequence shown here is derived from an EMBL/GenBank/DDBJ whole genome shotgun (WGS) entry which is preliminary data.</text>
</comment>
<name>A0A9W5PXK5_BACCE</name>
<feature type="transmembrane region" description="Helical" evidence="1">
    <location>
        <begin position="20"/>
        <end position="41"/>
    </location>
</feature>
<keyword evidence="1" id="KW-1133">Transmembrane helix</keyword>
<dbReference type="EMBL" id="AHFL01000099">
    <property type="protein sequence ID" value="EOO57274.1"/>
    <property type="molecule type" value="Genomic_DNA"/>
</dbReference>
<dbReference type="InterPro" id="IPR010390">
    <property type="entry name" value="ABC-2_transporter-like"/>
</dbReference>
<gene>
    <name evidence="2" type="ORF">IKE_06358</name>
</gene>